<evidence type="ECO:0000256" key="1">
    <source>
        <dbReference type="SAM" id="Phobius"/>
    </source>
</evidence>
<evidence type="ECO:0000313" key="3">
    <source>
        <dbReference type="Proteomes" id="UP000440713"/>
    </source>
</evidence>
<accession>A0A6N7X0G2</accession>
<dbReference type="RefSeq" id="WP_154537873.1">
    <property type="nucleotide sequence ID" value="NZ_JAXFFP010000009.1"/>
</dbReference>
<keyword evidence="1" id="KW-0472">Membrane</keyword>
<reference evidence="2 3" key="1">
    <citation type="submission" date="2019-08" db="EMBL/GenBank/DDBJ databases">
        <title>In-depth cultivation of the pig gut microbiome towards novel bacterial diversity and tailored functional studies.</title>
        <authorList>
            <person name="Wylensek D."/>
            <person name="Hitch T.C.A."/>
            <person name="Clavel T."/>
        </authorList>
    </citation>
    <scope>NUCLEOTIDE SEQUENCE [LARGE SCALE GENOMIC DNA]</scope>
    <source>
        <strain evidence="2 3">WCA-SAB-591-4A-A</strain>
    </source>
</reference>
<comment type="caution">
    <text evidence="2">The sequence shown here is derived from an EMBL/GenBank/DDBJ whole genome shotgun (WGS) entry which is preliminary data.</text>
</comment>
<name>A0A6N7X0G2_9FIRM</name>
<dbReference type="EMBL" id="VUNE01000003">
    <property type="protein sequence ID" value="MST62478.1"/>
    <property type="molecule type" value="Genomic_DNA"/>
</dbReference>
<proteinExistence type="predicted"/>
<organism evidence="2 3">
    <name type="scientific">Peptostreptococcus porci</name>
    <dbReference type="NCBI Taxonomy" id="2652282"/>
    <lineage>
        <taxon>Bacteria</taxon>
        <taxon>Bacillati</taxon>
        <taxon>Bacillota</taxon>
        <taxon>Clostridia</taxon>
        <taxon>Peptostreptococcales</taxon>
        <taxon>Peptostreptococcaceae</taxon>
        <taxon>Peptostreptococcus</taxon>
    </lineage>
</organism>
<keyword evidence="1" id="KW-0812">Transmembrane</keyword>
<protein>
    <submittedName>
        <fullName evidence="2">DUF2273 domain-containing protein</fullName>
    </submittedName>
</protein>
<evidence type="ECO:0000313" key="2">
    <source>
        <dbReference type="EMBL" id="MST62478.1"/>
    </source>
</evidence>
<keyword evidence="3" id="KW-1185">Reference proteome</keyword>
<feature type="transmembrane region" description="Helical" evidence="1">
    <location>
        <begin position="132"/>
        <end position="148"/>
    </location>
</feature>
<feature type="transmembrane region" description="Helical" evidence="1">
    <location>
        <begin position="109"/>
        <end position="126"/>
    </location>
</feature>
<dbReference type="AlphaFoldDB" id="A0A6N7X0G2"/>
<gene>
    <name evidence="2" type="ORF">FYJ71_05815</name>
</gene>
<sequence length="166" mass="19579">MFDENYHIVDFDESSKPTFKSKVIFENSNTSFDNKDTIENPNDLDDEYFEEVYRKIDRDDVDFDSGYSTDFGEESFRNNSNRKKYDKDDISDWVIDEFVMKSYGGKPNTFKWTFIGIIFSILILLIGFKKSLLIFVVVLASNIVGQYFDGNSRLMRLIEIVVRKFR</sequence>
<keyword evidence="1" id="KW-1133">Transmembrane helix</keyword>
<dbReference type="Proteomes" id="UP000440713">
    <property type="component" value="Unassembled WGS sequence"/>
</dbReference>